<evidence type="ECO:0000313" key="2">
    <source>
        <dbReference type="EMBL" id="MDK2125583.1"/>
    </source>
</evidence>
<sequence length="600" mass="67618">MTSRPTVLRSAVLAAMLALSANAFAASPSWVERSNALAKPILKEQAKFIPEMASRQGMEQFDEQVFDLGQDLYERNQASRRQQNASLQQALAKESDPHVRQDIQIMINRIDGQIRMEDLQHKLLVDFGDVPEVIFIGLEGLLDKQNPPERQARALTRLKRYVGSESGYQPLTERAQAMMEKSLAKPGLTTPYGDEIEQQLSTIDPYLKGIESLFKASKLSGWEADFAKLTKQMHAYRDWLQTQLLPKARKEVRPPAEIYAEMLRETGVDMSPEQLIDRASMEYQEVRDQMQMVANQIAAKRKLPSSHYMAVVRHLKQEQIEPTALLQTYWKRLKEIEGIIQRENLLTLPKRDAQIRLATEAEAASVPAPQMRPPRMIGNTGEYGEFLIPLTNPHAKSDAKMDDFTHESSTWTLAAHEARPGHELQFAAMVERGVSLPRALFAMNSANVEGWGLYAEAMMLPYMPPEGQLISLQLRLHRVARAFLDPMINLGKMSPEAAKHLLMEEVGLSEPMAQQEVDRYAFRKPGQATSYFYGYINMRALRTQTELALGKRFNQQAFHDFVIAQGTLPPPLLKQAVLNEFVPAQLAAAGNPATQTASAQ</sequence>
<keyword evidence="1" id="KW-0732">Signal</keyword>
<proteinExistence type="predicted"/>
<gene>
    <name evidence="2" type="ORF">PZA18_16130</name>
</gene>
<dbReference type="Pfam" id="PF05960">
    <property type="entry name" value="DUF885"/>
    <property type="match status" value="1"/>
</dbReference>
<dbReference type="EMBL" id="JARRAF010000021">
    <property type="protein sequence ID" value="MDK2125583.1"/>
    <property type="molecule type" value="Genomic_DNA"/>
</dbReference>
<protein>
    <submittedName>
        <fullName evidence="2">DUF885 domain-containing protein</fullName>
    </submittedName>
</protein>
<dbReference type="Proteomes" id="UP001172778">
    <property type="component" value="Unassembled WGS sequence"/>
</dbReference>
<feature type="signal peptide" evidence="1">
    <location>
        <begin position="1"/>
        <end position="25"/>
    </location>
</feature>
<keyword evidence="3" id="KW-1185">Reference proteome</keyword>
<comment type="caution">
    <text evidence="2">The sequence shown here is derived from an EMBL/GenBank/DDBJ whole genome shotgun (WGS) entry which is preliminary data.</text>
</comment>
<dbReference type="PANTHER" id="PTHR33361">
    <property type="entry name" value="GLR0591 PROTEIN"/>
    <property type="match status" value="1"/>
</dbReference>
<organism evidence="2 3">
    <name type="scientific">Parachitinimonas caeni</name>
    <dbReference type="NCBI Taxonomy" id="3031301"/>
    <lineage>
        <taxon>Bacteria</taxon>
        <taxon>Pseudomonadati</taxon>
        <taxon>Pseudomonadota</taxon>
        <taxon>Betaproteobacteria</taxon>
        <taxon>Neisseriales</taxon>
        <taxon>Chitinibacteraceae</taxon>
        <taxon>Parachitinimonas</taxon>
    </lineage>
</organism>
<dbReference type="InterPro" id="IPR010281">
    <property type="entry name" value="DUF885"/>
</dbReference>
<dbReference type="PANTHER" id="PTHR33361:SF2">
    <property type="entry name" value="DUF885 DOMAIN-CONTAINING PROTEIN"/>
    <property type="match status" value="1"/>
</dbReference>
<evidence type="ECO:0000256" key="1">
    <source>
        <dbReference type="SAM" id="SignalP"/>
    </source>
</evidence>
<name>A0ABT7DZU4_9NEIS</name>
<feature type="chain" id="PRO_5045722833" evidence="1">
    <location>
        <begin position="26"/>
        <end position="600"/>
    </location>
</feature>
<reference evidence="2" key="1">
    <citation type="submission" date="2023-03" db="EMBL/GenBank/DDBJ databases">
        <title>Chitinimonas shenzhenensis gen. nov., sp. nov., a novel member of family Burkholderiaceae isolated from activated sludge collected in Shen Zhen, China.</title>
        <authorList>
            <person name="Wang X."/>
        </authorList>
    </citation>
    <scope>NUCLEOTIDE SEQUENCE</scope>
    <source>
        <strain evidence="2">DQS-5</strain>
    </source>
</reference>
<dbReference type="RefSeq" id="WP_284101892.1">
    <property type="nucleotide sequence ID" value="NZ_JARRAF010000021.1"/>
</dbReference>
<accession>A0ABT7DZU4</accession>
<evidence type="ECO:0000313" key="3">
    <source>
        <dbReference type="Proteomes" id="UP001172778"/>
    </source>
</evidence>